<dbReference type="InterPro" id="IPR029062">
    <property type="entry name" value="Class_I_gatase-like"/>
</dbReference>
<dbReference type="NCBIfam" id="TIGR00566">
    <property type="entry name" value="trpG_papA"/>
    <property type="match status" value="1"/>
</dbReference>
<dbReference type="PRINTS" id="PR00099">
    <property type="entry name" value="CPSGATASE"/>
</dbReference>
<dbReference type="PRINTS" id="PR00096">
    <property type="entry name" value="GATASE"/>
</dbReference>
<dbReference type="SUPFAM" id="SSF52317">
    <property type="entry name" value="Class I glutamine amidotransferase-like"/>
    <property type="match status" value="1"/>
</dbReference>
<dbReference type="InterPro" id="IPR017926">
    <property type="entry name" value="GATASE"/>
</dbReference>
<name>A0ABY0V4X6_9ACTO</name>
<accession>A0ABY0V4X6</accession>
<proteinExistence type="predicted"/>
<dbReference type="InterPro" id="IPR050472">
    <property type="entry name" value="Anth_synth/Amidotransfase"/>
</dbReference>
<reference evidence="3 4" key="1">
    <citation type="submission" date="2016-10" db="EMBL/GenBank/DDBJ databases">
        <authorList>
            <person name="Varghese N."/>
            <person name="Submissions S."/>
        </authorList>
    </citation>
    <scope>NUCLEOTIDE SEQUENCE [LARGE SCALE GENOMIC DNA]</scope>
    <source>
        <strain evidence="3 4">DSM 9169</strain>
    </source>
</reference>
<sequence>MTTPGNDSSMAPTESAPRQRRILCVDNYDSFVWTIVGYLRHLGAHVDVVRNDQVDLSLIDEGARGAAADGERTYDGVLVSPGPGRPEEAGSLLDVIDVCARWHVPMLGVCLGHQGLGEYFGADVVRAPELMHGKTSPITHDGRGVFAGAENPLTVTRYHSLVVDPATVPECLEVSATTDSGIIMALRHRELPLEGVQFHPESVMTRSGHLMLANWLAACGDADAPRRARELTPVVAERSELTD</sequence>
<feature type="domain" description="Glutamine amidotransferase" evidence="2">
    <location>
        <begin position="24"/>
        <end position="217"/>
    </location>
</feature>
<keyword evidence="4" id="KW-1185">Reference proteome</keyword>
<dbReference type="PANTHER" id="PTHR43418:SF4">
    <property type="entry name" value="MULTIFUNCTIONAL TRYPTOPHAN BIOSYNTHESIS PROTEIN"/>
    <property type="match status" value="1"/>
</dbReference>
<dbReference type="Proteomes" id="UP000198976">
    <property type="component" value="Chromosome I"/>
</dbReference>
<dbReference type="Pfam" id="PF00117">
    <property type="entry name" value="GATase"/>
    <property type="match status" value="1"/>
</dbReference>
<organism evidence="3 4">
    <name type="scientific">Schaalia radingae</name>
    <dbReference type="NCBI Taxonomy" id="131110"/>
    <lineage>
        <taxon>Bacteria</taxon>
        <taxon>Bacillati</taxon>
        <taxon>Actinomycetota</taxon>
        <taxon>Actinomycetes</taxon>
        <taxon>Actinomycetales</taxon>
        <taxon>Actinomycetaceae</taxon>
        <taxon>Schaalia</taxon>
    </lineage>
</organism>
<keyword evidence="1 3" id="KW-0315">Glutamine amidotransferase</keyword>
<dbReference type="PROSITE" id="PS51273">
    <property type="entry name" value="GATASE_TYPE_1"/>
    <property type="match status" value="1"/>
</dbReference>
<dbReference type="PRINTS" id="PR00097">
    <property type="entry name" value="ANTSNTHASEII"/>
</dbReference>
<gene>
    <name evidence="3" type="ORF">SAMN04489714_0088</name>
</gene>
<evidence type="ECO:0000313" key="4">
    <source>
        <dbReference type="Proteomes" id="UP000198976"/>
    </source>
</evidence>
<dbReference type="CDD" id="cd01743">
    <property type="entry name" value="GATase1_Anthranilate_Synthase"/>
    <property type="match status" value="1"/>
</dbReference>
<dbReference type="EMBL" id="LT629792">
    <property type="protein sequence ID" value="SDT85526.1"/>
    <property type="molecule type" value="Genomic_DNA"/>
</dbReference>
<evidence type="ECO:0000313" key="3">
    <source>
        <dbReference type="EMBL" id="SDT85526.1"/>
    </source>
</evidence>
<evidence type="ECO:0000256" key="1">
    <source>
        <dbReference type="ARBA" id="ARBA00022962"/>
    </source>
</evidence>
<protein>
    <submittedName>
        <fullName evidence="3">Aminodeoxychorismate synthase, glutamine amidotransferase subunit</fullName>
    </submittedName>
</protein>
<dbReference type="InterPro" id="IPR006221">
    <property type="entry name" value="TrpG/PapA_dom"/>
</dbReference>
<evidence type="ECO:0000259" key="2">
    <source>
        <dbReference type="Pfam" id="PF00117"/>
    </source>
</evidence>
<dbReference type="Gene3D" id="3.40.50.880">
    <property type="match status" value="1"/>
</dbReference>
<dbReference type="PANTHER" id="PTHR43418">
    <property type="entry name" value="MULTIFUNCTIONAL TRYPTOPHAN BIOSYNTHESIS PROTEIN-RELATED"/>
    <property type="match status" value="1"/>
</dbReference>